<evidence type="ECO:0000259" key="2">
    <source>
        <dbReference type="PROSITE" id="PS51925"/>
    </source>
</evidence>
<organism evidence="3 4">
    <name type="scientific">Mycena metata</name>
    <dbReference type="NCBI Taxonomy" id="1033252"/>
    <lineage>
        <taxon>Eukaryota</taxon>
        <taxon>Fungi</taxon>
        <taxon>Dikarya</taxon>
        <taxon>Basidiomycota</taxon>
        <taxon>Agaricomycotina</taxon>
        <taxon>Agaricomycetes</taxon>
        <taxon>Agaricomycetidae</taxon>
        <taxon>Agaricales</taxon>
        <taxon>Marasmiineae</taxon>
        <taxon>Mycenaceae</taxon>
        <taxon>Mycena</taxon>
    </lineage>
</organism>
<dbReference type="PROSITE" id="PS51925">
    <property type="entry name" value="SWIB_MDM2"/>
    <property type="match status" value="1"/>
</dbReference>
<dbReference type="AlphaFoldDB" id="A0AAD7NZZ0"/>
<dbReference type="Proteomes" id="UP001215598">
    <property type="component" value="Unassembled WGS sequence"/>
</dbReference>
<comment type="caution">
    <text evidence="3">The sequence shown here is derived from an EMBL/GenBank/DDBJ whole genome shotgun (WGS) entry which is preliminary data.</text>
</comment>
<gene>
    <name evidence="3" type="ORF">B0H16DRAFT_1877268</name>
</gene>
<sequence>MASFDFDALEPFIEEILSAPGTDLATISAKRVRRSLQLIDPSLTTAFLKEHREAVDVVIARVFEKVQGPGNGSQDSEGDESVSLKRRQNPDDDGYPAPKEEDATDIDDTPPPAKKAKKSAVQRELSDAELARQLSSEINGRTRRTSSKPKAAFNGTPKKRKSKSAKSAETVVDTDDESDAGDGKRPTTKKKSTGEGGGARGGFAKPYLLSEPLAAVLGVEALSRPQVVKQLWVYIKSNELQNPENKREIMCDSALRPVFNVDKIDMFKMNKVLGQHLHEME</sequence>
<feature type="region of interest" description="Disordered" evidence="1">
    <location>
        <begin position="67"/>
        <end position="201"/>
    </location>
</feature>
<reference evidence="3" key="1">
    <citation type="submission" date="2023-03" db="EMBL/GenBank/DDBJ databases">
        <title>Massive genome expansion in bonnet fungi (Mycena s.s.) driven by repeated elements and novel gene families across ecological guilds.</title>
        <authorList>
            <consortium name="Lawrence Berkeley National Laboratory"/>
            <person name="Harder C.B."/>
            <person name="Miyauchi S."/>
            <person name="Viragh M."/>
            <person name="Kuo A."/>
            <person name="Thoen E."/>
            <person name="Andreopoulos B."/>
            <person name="Lu D."/>
            <person name="Skrede I."/>
            <person name="Drula E."/>
            <person name="Henrissat B."/>
            <person name="Morin E."/>
            <person name="Kohler A."/>
            <person name="Barry K."/>
            <person name="LaButti K."/>
            <person name="Morin E."/>
            <person name="Salamov A."/>
            <person name="Lipzen A."/>
            <person name="Mereny Z."/>
            <person name="Hegedus B."/>
            <person name="Baldrian P."/>
            <person name="Stursova M."/>
            <person name="Weitz H."/>
            <person name="Taylor A."/>
            <person name="Grigoriev I.V."/>
            <person name="Nagy L.G."/>
            <person name="Martin F."/>
            <person name="Kauserud H."/>
        </authorList>
    </citation>
    <scope>NUCLEOTIDE SEQUENCE</scope>
    <source>
        <strain evidence="3">CBHHK182m</strain>
    </source>
</reference>
<keyword evidence="4" id="KW-1185">Reference proteome</keyword>
<dbReference type="InterPro" id="IPR019835">
    <property type="entry name" value="SWIB_domain"/>
</dbReference>
<accession>A0AAD7NZZ0</accession>
<name>A0AAD7NZZ0_9AGAR</name>
<dbReference type="PANTHER" id="PTHR13844">
    <property type="entry name" value="SWI/SNF-RELATED MATRIX-ASSOCIATED ACTIN-DEPENDENT REGULATOR OF CHROMATIN SUBFAMILY D"/>
    <property type="match status" value="1"/>
</dbReference>
<dbReference type="Pfam" id="PF02201">
    <property type="entry name" value="SWIB"/>
    <property type="match status" value="1"/>
</dbReference>
<dbReference type="InterPro" id="IPR003121">
    <property type="entry name" value="SWIB_MDM2_domain"/>
</dbReference>
<evidence type="ECO:0000256" key="1">
    <source>
        <dbReference type="SAM" id="MobiDB-lite"/>
    </source>
</evidence>
<dbReference type="EMBL" id="JARKIB010000003">
    <property type="protein sequence ID" value="KAJ7782741.1"/>
    <property type="molecule type" value="Genomic_DNA"/>
</dbReference>
<dbReference type="Gene3D" id="1.10.245.10">
    <property type="entry name" value="SWIB/MDM2 domain"/>
    <property type="match status" value="1"/>
</dbReference>
<dbReference type="SMART" id="SM00151">
    <property type="entry name" value="SWIB"/>
    <property type="match status" value="1"/>
</dbReference>
<protein>
    <recommendedName>
        <fullName evidence="2">DM2 domain-containing protein</fullName>
    </recommendedName>
</protein>
<dbReference type="CDD" id="cd10567">
    <property type="entry name" value="SWIB-MDM2_like"/>
    <property type="match status" value="1"/>
</dbReference>
<dbReference type="InterPro" id="IPR036885">
    <property type="entry name" value="SWIB_MDM2_dom_sf"/>
</dbReference>
<feature type="domain" description="DM2" evidence="2">
    <location>
        <begin position="202"/>
        <end position="279"/>
    </location>
</feature>
<dbReference type="SUPFAM" id="SSF47592">
    <property type="entry name" value="SWIB/MDM2 domain"/>
    <property type="match status" value="1"/>
</dbReference>
<evidence type="ECO:0000313" key="4">
    <source>
        <dbReference type="Proteomes" id="UP001215598"/>
    </source>
</evidence>
<proteinExistence type="predicted"/>
<evidence type="ECO:0000313" key="3">
    <source>
        <dbReference type="EMBL" id="KAJ7782741.1"/>
    </source>
</evidence>